<dbReference type="RefSeq" id="WP_131183182.1">
    <property type="nucleotide sequence ID" value="NZ_QJUO01000002.1"/>
</dbReference>
<comment type="caution">
    <text evidence="2">The sequence shown here is derived from an EMBL/GenBank/DDBJ whole genome shotgun (WGS) entry which is preliminary data.</text>
</comment>
<name>A0A4Q9REG7_9GAMM</name>
<accession>A0A4Q9REG7</accession>
<dbReference type="AlphaFoldDB" id="A0A4Q9REG7"/>
<feature type="compositionally biased region" description="Basic and acidic residues" evidence="1">
    <location>
        <begin position="28"/>
        <end position="37"/>
    </location>
</feature>
<dbReference type="EMBL" id="QJUP01000001">
    <property type="protein sequence ID" value="TBV00089.1"/>
    <property type="molecule type" value="Genomic_DNA"/>
</dbReference>
<reference evidence="2 3" key="1">
    <citation type="submission" date="2018-06" db="EMBL/GenBank/DDBJ databases">
        <title>Three novel Pseudomonas species isolated from symptomatic oak.</title>
        <authorList>
            <person name="Bueno-Gonzalez V."/>
            <person name="Brady C."/>
        </authorList>
    </citation>
    <scope>NUCLEOTIDE SEQUENCE [LARGE SCALE GENOMIC DNA]</scope>
    <source>
        <strain evidence="2 3">P17C</strain>
    </source>
</reference>
<evidence type="ECO:0000256" key="1">
    <source>
        <dbReference type="SAM" id="MobiDB-lite"/>
    </source>
</evidence>
<feature type="compositionally biased region" description="Polar residues" evidence="1">
    <location>
        <begin position="1"/>
        <end position="10"/>
    </location>
</feature>
<keyword evidence="3" id="KW-1185">Reference proteome</keyword>
<feature type="region of interest" description="Disordered" evidence="1">
    <location>
        <begin position="1"/>
        <end position="61"/>
    </location>
</feature>
<gene>
    <name evidence="2" type="ORF">DNJ96_02070</name>
</gene>
<dbReference type="Proteomes" id="UP000292639">
    <property type="component" value="Unassembled WGS sequence"/>
</dbReference>
<protein>
    <submittedName>
        <fullName evidence="2">Uncharacterized protein</fullName>
    </submittedName>
</protein>
<sequence>MLINGLSPSSYPVERAPASSRVLAPYEETQRIAERSPSESVSSDTDTQTSSAQQPAAATSTTAISLSARFEATMSRPVSTHVAEALASYASTASFADFDSHDVLGLDLYA</sequence>
<proteinExistence type="predicted"/>
<evidence type="ECO:0000313" key="3">
    <source>
        <dbReference type="Proteomes" id="UP000292639"/>
    </source>
</evidence>
<organism evidence="2 3">
    <name type="scientific">Stutzerimonas kirkiae</name>
    <dbReference type="NCBI Taxonomy" id="2211392"/>
    <lineage>
        <taxon>Bacteria</taxon>
        <taxon>Pseudomonadati</taxon>
        <taxon>Pseudomonadota</taxon>
        <taxon>Gammaproteobacteria</taxon>
        <taxon>Pseudomonadales</taxon>
        <taxon>Pseudomonadaceae</taxon>
        <taxon>Stutzerimonas</taxon>
    </lineage>
</organism>
<dbReference type="OrthoDB" id="7029568at2"/>
<feature type="compositionally biased region" description="Low complexity" evidence="1">
    <location>
        <begin position="38"/>
        <end position="61"/>
    </location>
</feature>
<evidence type="ECO:0000313" key="2">
    <source>
        <dbReference type="EMBL" id="TBV00089.1"/>
    </source>
</evidence>